<gene>
    <name evidence="3" type="ORF">SAMN06297382_1214</name>
</gene>
<evidence type="ECO:0000256" key="1">
    <source>
        <dbReference type="ARBA" id="ARBA00009600"/>
    </source>
</evidence>
<evidence type="ECO:0000256" key="2">
    <source>
        <dbReference type="HAMAP-Rule" id="MF_00758"/>
    </source>
</evidence>
<evidence type="ECO:0000313" key="3">
    <source>
        <dbReference type="EMBL" id="SNT72178.1"/>
    </source>
</evidence>
<organism evidence="3 4">
    <name type="scientific">Amphiplicatus metriothermophilus</name>
    <dbReference type="NCBI Taxonomy" id="1519374"/>
    <lineage>
        <taxon>Bacteria</taxon>
        <taxon>Pseudomonadati</taxon>
        <taxon>Pseudomonadota</taxon>
        <taxon>Alphaproteobacteria</taxon>
        <taxon>Parvularculales</taxon>
        <taxon>Parvularculaceae</taxon>
        <taxon>Amphiplicatus</taxon>
    </lineage>
</organism>
<dbReference type="RefSeq" id="WP_089411694.1">
    <property type="nucleotide sequence ID" value="NZ_FZQA01000002.1"/>
</dbReference>
<dbReference type="HAMAP" id="MF_00758">
    <property type="entry name" value="UPF0301"/>
    <property type="match status" value="1"/>
</dbReference>
<dbReference type="GO" id="GO:0005829">
    <property type="term" value="C:cytosol"/>
    <property type="evidence" value="ECO:0007669"/>
    <property type="project" value="TreeGrafter"/>
</dbReference>
<name>A0A239PPW5_9PROT</name>
<accession>A0A239PPW5</accession>
<dbReference type="Pfam" id="PF02622">
    <property type="entry name" value="DUF179"/>
    <property type="match status" value="1"/>
</dbReference>
<dbReference type="Proteomes" id="UP000198346">
    <property type="component" value="Unassembled WGS sequence"/>
</dbReference>
<dbReference type="InterPro" id="IPR003774">
    <property type="entry name" value="AlgH-like"/>
</dbReference>
<dbReference type="EMBL" id="FZQA01000002">
    <property type="protein sequence ID" value="SNT72178.1"/>
    <property type="molecule type" value="Genomic_DNA"/>
</dbReference>
<dbReference type="SUPFAM" id="SSF143456">
    <property type="entry name" value="VC0467-like"/>
    <property type="match status" value="1"/>
</dbReference>
<reference evidence="3 4" key="1">
    <citation type="submission" date="2017-07" db="EMBL/GenBank/DDBJ databases">
        <authorList>
            <person name="Sun Z.S."/>
            <person name="Albrecht U."/>
            <person name="Echele G."/>
            <person name="Lee C.C."/>
        </authorList>
    </citation>
    <scope>NUCLEOTIDE SEQUENCE [LARGE SCALE GENOMIC DNA]</scope>
    <source>
        <strain evidence="3 4">CGMCC 1.12710</strain>
    </source>
</reference>
<proteinExistence type="inferred from homology"/>
<sequence length="211" mass="23086">MAGEKTSSEKRRDEERDFLAGRLLIAMPNMTDPRFEQSVVVMCAHDADHAMGVIVNKPLANVELGDLLEQLEIDPREGAAGELVFFGGPVQTDRGVVLHTLDYRTETTLEIAPGIGLTATRDILVDIAGRRRERTPPSRFLVAIGYAGWGPGQLEDEIAMNVWVHGDAEESIVFAADPASSWRAALERLGVTAAKLSPEWWSPRADDAPLN</sequence>
<keyword evidence="4" id="KW-1185">Reference proteome</keyword>
<dbReference type="Gene3D" id="3.40.1740.10">
    <property type="entry name" value="VC0467-like"/>
    <property type="match status" value="1"/>
</dbReference>
<evidence type="ECO:0000313" key="4">
    <source>
        <dbReference type="Proteomes" id="UP000198346"/>
    </source>
</evidence>
<dbReference type="AlphaFoldDB" id="A0A239PPW5"/>
<protein>
    <recommendedName>
        <fullName evidence="2">UPF0301 protein SAMN06297382_1214</fullName>
    </recommendedName>
</protein>
<dbReference type="PANTHER" id="PTHR30327:SF1">
    <property type="entry name" value="UPF0301 PROTEIN YQGE"/>
    <property type="match status" value="1"/>
</dbReference>
<dbReference type="OrthoDB" id="9807486at2"/>
<comment type="similarity">
    <text evidence="1 2">Belongs to the UPF0301 (AlgH) family.</text>
</comment>
<dbReference type="PANTHER" id="PTHR30327">
    <property type="entry name" value="UNCHARACTERIZED PROTEIN YQGE"/>
    <property type="match status" value="1"/>
</dbReference>